<dbReference type="InterPro" id="IPR045046">
    <property type="entry name" value="Vps9-like"/>
</dbReference>
<dbReference type="FunFam" id="1.10.246.120:FF:000004">
    <property type="entry name" value="Vacuolar sorting protein"/>
    <property type="match status" value="1"/>
</dbReference>
<evidence type="ECO:0000259" key="3">
    <source>
        <dbReference type="PROSITE" id="PS51140"/>
    </source>
</evidence>
<sequence>MKLYLSLEEGTEVNMGPDNTVLEEFDPLRQKNNTSLTNKKNIHENSLKVSNIIQESSYTNNITHNSNKNIEEETDNETRDINDTYINFKLFIEQLRHQQADPIVRYTKSFLHNFCTQRPLWTVKEQVKLINDFKIFIFNKFKIYEPFKSLDSKGFKNAQEGMEKLIMGKLYYHCFSPLLKRSLKIDIDKEHRQDLIDDIKFTNKCKEYRFIEIQHLENDIEIDKIPYMKLNKFVELGCDELNKINRFKSPRDKILCILNCCKVVYGLLKHIADSDTQGADNFIPLLIYIVLRSNVKHLISNIRYINRFRYSDLNTGEELYYLSSLQGAIKFIELMTSESLNISNLTEFNQLYNENQFKLKEEREKEKKKEKEKQQELQKNQESLSVSLDDLTTSMATMFSDLISSYTSNQSENSNTENENGDSTPSPPVLKQISTKEERMEEERAITKLIKKLETKERQETLKHLTSMFPDLDKEIIKDVCVAKKYNIGKCVDSLLSLFN</sequence>
<evidence type="ECO:0000313" key="5">
    <source>
        <dbReference type="EMBL" id="KAK5780233.1"/>
    </source>
</evidence>
<feature type="compositionally biased region" description="Low complexity" evidence="2">
    <location>
        <begin position="407"/>
        <end position="424"/>
    </location>
</feature>
<proteinExistence type="predicted"/>
<dbReference type="InterPro" id="IPR003892">
    <property type="entry name" value="CUE"/>
</dbReference>
<dbReference type="Pfam" id="PF02845">
    <property type="entry name" value="CUE"/>
    <property type="match status" value="1"/>
</dbReference>
<keyword evidence="1" id="KW-0833">Ubl conjugation pathway</keyword>
<dbReference type="GO" id="GO:0043130">
    <property type="term" value="F:ubiquitin binding"/>
    <property type="evidence" value="ECO:0007669"/>
    <property type="project" value="InterPro"/>
</dbReference>
<feature type="domain" description="VPS9" evidence="4">
    <location>
        <begin position="195"/>
        <end position="341"/>
    </location>
</feature>
<dbReference type="SMART" id="SM00167">
    <property type="entry name" value="VPS9"/>
    <property type="match status" value="1"/>
</dbReference>
<organism evidence="5 6">
    <name type="scientific">Arxiozyma heterogenica</name>
    <dbReference type="NCBI Taxonomy" id="278026"/>
    <lineage>
        <taxon>Eukaryota</taxon>
        <taxon>Fungi</taxon>
        <taxon>Dikarya</taxon>
        <taxon>Ascomycota</taxon>
        <taxon>Saccharomycotina</taxon>
        <taxon>Saccharomycetes</taxon>
        <taxon>Saccharomycetales</taxon>
        <taxon>Saccharomycetaceae</taxon>
        <taxon>Arxiozyma</taxon>
    </lineage>
</organism>
<comment type="caution">
    <text evidence="5">The sequence shown here is derived from an EMBL/GenBank/DDBJ whole genome shotgun (WGS) entry which is preliminary data.</text>
</comment>
<evidence type="ECO:0008006" key="7">
    <source>
        <dbReference type="Google" id="ProtNLM"/>
    </source>
</evidence>
<feature type="domain" description="CUE" evidence="3">
    <location>
        <begin position="457"/>
        <end position="500"/>
    </location>
</feature>
<dbReference type="Gene3D" id="1.10.246.120">
    <property type="match status" value="1"/>
</dbReference>
<accession>A0AAN7WHD2</accession>
<dbReference type="AlphaFoldDB" id="A0AAN7WHD2"/>
<dbReference type="PANTHER" id="PTHR23101:SF25">
    <property type="entry name" value="GTPASE-ACTIVATING PROTEIN AND VPS9 DOMAIN-CONTAINING PROTEIN 1"/>
    <property type="match status" value="1"/>
</dbReference>
<dbReference type="GO" id="GO:0005829">
    <property type="term" value="C:cytosol"/>
    <property type="evidence" value="ECO:0007669"/>
    <property type="project" value="TreeGrafter"/>
</dbReference>
<feature type="region of interest" description="Disordered" evidence="2">
    <location>
        <begin position="407"/>
        <end position="441"/>
    </location>
</feature>
<dbReference type="InterPro" id="IPR041545">
    <property type="entry name" value="DUF5601"/>
</dbReference>
<dbReference type="InterPro" id="IPR041804">
    <property type="entry name" value="Vps9_CUE"/>
</dbReference>
<dbReference type="SUPFAM" id="SSF109993">
    <property type="entry name" value="VPS9 domain"/>
    <property type="match status" value="1"/>
</dbReference>
<dbReference type="GO" id="GO:0005085">
    <property type="term" value="F:guanyl-nucleotide exchange factor activity"/>
    <property type="evidence" value="ECO:0007669"/>
    <property type="project" value="InterPro"/>
</dbReference>
<evidence type="ECO:0000259" key="4">
    <source>
        <dbReference type="PROSITE" id="PS51205"/>
    </source>
</evidence>
<dbReference type="InterPro" id="IPR037191">
    <property type="entry name" value="VPS9_dom_sf"/>
</dbReference>
<dbReference type="GO" id="GO:0016192">
    <property type="term" value="P:vesicle-mediated transport"/>
    <property type="evidence" value="ECO:0007669"/>
    <property type="project" value="InterPro"/>
</dbReference>
<dbReference type="CDD" id="cd14369">
    <property type="entry name" value="CUE_VPS9_like"/>
    <property type="match status" value="1"/>
</dbReference>
<dbReference type="GO" id="GO:0030139">
    <property type="term" value="C:endocytic vesicle"/>
    <property type="evidence" value="ECO:0007669"/>
    <property type="project" value="TreeGrafter"/>
</dbReference>
<dbReference type="Proteomes" id="UP001306508">
    <property type="component" value="Unassembled WGS sequence"/>
</dbReference>
<feature type="region of interest" description="Disordered" evidence="2">
    <location>
        <begin position="362"/>
        <end position="384"/>
    </location>
</feature>
<feature type="compositionally biased region" description="Basic and acidic residues" evidence="2">
    <location>
        <begin position="362"/>
        <end position="376"/>
    </location>
</feature>
<evidence type="ECO:0000256" key="1">
    <source>
        <dbReference type="ARBA" id="ARBA00022786"/>
    </source>
</evidence>
<protein>
    <recommendedName>
        <fullName evidence="7">VPS9 domain-containing protein</fullName>
    </recommendedName>
</protein>
<dbReference type="GO" id="GO:0031267">
    <property type="term" value="F:small GTPase binding"/>
    <property type="evidence" value="ECO:0007669"/>
    <property type="project" value="TreeGrafter"/>
</dbReference>
<dbReference type="Pfam" id="PF18151">
    <property type="entry name" value="DUF5601"/>
    <property type="match status" value="1"/>
</dbReference>
<gene>
    <name evidence="5" type="ORF">RI543_002778</name>
</gene>
<dbReference type="SUPFAM" id="SSF46934">
    <property type="entry name" value="UBA-like"/>
    <property type="match status" value="1"/>
</dbReference>
<evidence type="ECO:0000313" key="6">
    <source>
        <dbReference type="Proteomes" id="UP001306508"/>
    </source>
</evidence>
<dbReference type="InterPro" id="IPR003123">
    <property type="entry name" value="VPS9"/>
</dbReference>
<dbReference type="PROSITE" id="PS51205">
    <property type="entry name" value="VPS9"/>
    <property type="match status" value="1"/>
</dbReference>
<dbReference type="Gene3D" id="1.10.8.10">
    <property type="entry name" value="DNA helicase RuvA subunit, C-terminal domain"/>
    <property type="match status" value="1"/>
</dbReference>
<dbReference type="PROSITE" id="PS51140">
    <property type="entry name" value="CUE"/>
    <property type="match status" value="1"/>
</dbReference>
<keyword evidence="6" id="KW-1185">Reference proteome</keyword>
<name>A0AAN7WHD2_9SACH</name>
<dbReference type="EMBL" id="JAWIZZ010000045">
    <property type="protein sequence ID" value="KAK5780233.1"/>
    <property type="molecule type" value="Genomic_DNA"/>
</dbReference>
<reference evidence="6" key="1">
    <citation type="submission" date="2023-07" db="EMBL/GenBank/DDBJ databases">
        <title>A draft genome of Kazachstania heterogenica Y-27499.</title>
        <authorList>
            <person name="Donic C."/>
            <person name="Kralova J.S."/>
            <person name="Fidel L."/>
            <person name="Ben-Dor S."/>
            <person name="Jung S."/>
        </authorList>
    </citation>
    <scope>NUCLEOTIDE SEQUENCE [LARGE SCALE GENOMIC DNA]</scope>
    <source>
        <strain evidence="6">Y27499</strain>
    </source>
</reference>
<dbReference type="InterPro" id="IPR009060">
    <property type="entry name" value="UBA-like_sf"/>
</dbReference>
<dbReference type="Gene3D" id="1.20.1050.80">
    <property type="entry name" value="VPS9 domain"/>
    <property type="match status" value="1"/>
</dbReference>
<dbReference type="PANTHER" id="PTHR23101">
    <property type="entry name" value="RAB GDP/GTP EXCHANGE FACTOR"/>
    <property type="match status" value="1"/>
</dbReference>
<dbReference type="Pfam" id="PF02204">
    <property type="entry name" value="VPS9"/>
    <property type="match status" value="1"/>
</dbReference>
<evidence type="ECO:0000256" key="2">
    <source>
        <dbReference type="SAM" id="MobiDB-lite"/>
    </source>
</evidence>
<dbReference type="SMART" id="SM00546">
    <property type="entry name" value="CUE"/>
    <property type="match status" value="1"/>
</dbReference>